<gene>
    <name evidence="5" type="ORF">HA331_01590</name>
</gene>
<name>A0A832WJL0_PYRHR</name>
<evidence type="ECO:0000313" key="5">
    <source>
        <dbReference type="EMBL" id="HII60454.1"/>
    </source>
</evidence>
<evidence type="ECO:0000313" key="6">
    <source>
        <dbReference type="Proteomes" id="UP000617544"/>
    </source>
</evidence>
<dbReference type="GO" id="GO:0008736">
    <property type="term" value="F:L-fucose isomerase activity"/>
    <property type="evidence" value="ECO:0007669"/>
    <property type="project" value="InterPro"/>
</dbReference>
<keyword evidence="1 5" id="KW-0413">Isomerase</keyword>
<dbReference type="GO" id="GO:0005737">
    <property type="term" value="C:cytoplasm"/>
    <property type="evidence" value="ECO:0007669"/>
    <property type="project" value="InterPro"/>
</dbReference>
<feature type="domain" description="L-fucose isomerase C-terminal" evidence="4">
    <location>
        <begin position="339"/>
        <end position="467"/>
    </location>
</feature>
<dbReference type="InterPro" id="IPR009015">
    <property type="entry name" value="Fucose_isomerase_N/cen_sf"/>
</dbReference>
<keyword evidence="3" id="KW-0175">Coiled coil</keyword>
<dbReference type="GO" id="GO:0006004">
    <property type="term" value="P:fucose metabolic process"/>
    <property type="evidence" value="ECO:0007669"/>
    <property type="project" value="InterPro"/>
</dbReference>
<sequence length="483" mass="54145">MIGVASFTDPRETALSSEREEAIKEKHEKLVKELSKEFEVLDINARLGKYSKDVFGINSVDEAIKAGRIAKSEGLSGVILGLWHWTESNLVTYFIREAEVPILLYTDGDPNWAGATCVTSVGASLWETSVNEYAKRHCRVIDDIELVKSWIRASEAVKVLSEGSLLLFGGTYTLGMEHLMDDLPGLKSFVGDFIMLDQYTIIKEGESVNEEQVNEFYEWLIKNTNVKFDGKMLTPEVLRKQIRLYLGAKKILESRKENIIGVSIKCQPELSEVYGVTACTIPALFPFDQDAFGKKPVIPTTCEGDIKGTITSALLYYLSGKPPLFGDIKYIDDDIVIIANCGASSLYYAKLSEDPYENLRSVTIQGQCQGKSGGAFTYRTPPGEFTVARLIRRDGKYYLLYFFAEGVEISEEIENKLKWGKQWPHTAIRNPLDKQEFINVMGANHLSLIPGDYTQELEFVAKIWGIEGVNLNDLLDVKKFLGS</sequence>
<dbReference type="AlphaFoldDB" id="A0A832WJL0"/>
<dbReference type="EMBL" id="DUJN01000002">
    <property type="protein sequence ID" value="HII60454.1"/>
    <property type="molecule type" value="Genomic_DNA"/>
</dbReference>
<dbReference type="SUPFAM" id="SSF53743">
    <property type="entry name" value="FucI/AraA N-terminal and middle domains"/>
    <property type="match status" value="1"/>
</dbReference>
<evidence type="ECO:0000256" key="2">
    <source>
        <dbReference type="ARBA" id="ARBA00023277"/>
    </source>
</evidence>
<dbReference type="PANTHER" id="PTHR36120:SF1">
    <property type="entry name" value="L-FUCOSE ISOMERASE C-TERMINAL DOMAIN-CONTAINING PROTEIN"/>
    <property type="match status" value="1"/>
</dbReference>
<comment type="caution">
    <text evidence="5">The sequence shown here is derived from an EMBL/GenBank/DDBJ whole genome shotgun (WGS) entry which is preliminary data.</text>
</comment>
<reference evidence="5" key="1">
    <citation type="journal article" date="2020" name="bioRxiv">
        <title>A rank-normalized archaeal taxonomy based on genome phylogeny resolves widespread incomplete and uneven classifications.</title>
        <authorList>
            <person name="Rinke C."/>
            <person name="Chuvochina M."/>
            <person name="Mussig A.J."/>
            <person name="Chaumeil P.-A."/>
            <person name="Waite D.W."/>
            <person name="Whitman W.B."/>
            <person name="Parks D.H."/>
            <person name="Hugenholtz P."/>
        </authorList>
    </citation>
    <scope>NUCLEOTIDE SEQUENCE</scope>
    <source>
        <strain evidence="5">UBA8834</strain>
    </source>
</reference>
<dbReference type="CDD" id="cd00578">
    <property type="entry name" value="L-fuc_L-ara-isomerases"/>
    <property type="match status" value="1"/>
</dbReference>
<accession>A0A832WJL0</accession>
<dbReference type="OMA" id="NWAGATC"/>
<feature type="coiled-coil region" evidence="3">
    <location>
        <begin position="17"/>
        <end position="44"/>
    </location>
</feature>
<proteinExistence type="predicted"/>
<dbReference type="PANTHER" id="PTHR36120">
    <property type="entry name" value="FUCOSE ISOMERASE"/>
    <property type="match status" value="1"/>
</dbReference>
<dbReference type="RefSeq" id="WP_010885544.1">
    <property type="nucleotide sequence ID" value="NZ_DUJN01000002.1"/>
</dbReference>
<evidence type="ECO:0000256" key="3">
    <source>
        <dbReference type="SAM" id="Coils"/>
    </source>
</evidence>
<protein>
    <submittedName>
        <fullName evidence="5">Fucose isomerase</fullName>
    </submittedName>
</protein>
<evidence type="ECO:0000256" key="1">
    <source>
        <dbReference type="ARBA" id="ARBA00023235"/>
    </source>
</evidence>
<keyword evidence="2" id="KW-0119">Carbohydrate metabolism</keyword>
<evidence type="ECO:0000259" key="4">
    <source>
        <dbReference type="Pfam" id="PF02952"/>
    </source>
</evidence>
<dbReference type="GeneID" id="1443782"/>
<organism evidence="5 6">
    <name type="scientific">Pyrococcus horikoshii</name>
    <dbReference type="NCBI Taxonomy" id="53953"/>
    <lineage>
        <taxon>Archaea</taxon>
        <taxon>Methanobacteriati</taxon>
        <taxon>Methanobacteriota</taxon>
        <taxon>Thermococci</taxon>
        <taxon>Thermococcales</taxon>
        <taxon>Thermococcaceae</taxon>
        <taxon>Pyrococcus</taxon>
    </lineage>
</organism>
<dbReference type="Proteomes" id="UP000617544">
    <property type="component" value="Unassembled WGS sequence"/>
</dbReference>
<dbReference type="InterPro" id="IPR015888">
    <property type="entry name" value="Fuc_isomerase_C"/>
</dbReference>
<dbReference type="Pfam" id="PF02952">
    <property type="entry name" value="Fucose_iso_C"/>
    <property type="match status" value="1"/>
</dbReference>